<evidence type="ECO:0000256" key="3">
    <source>
        <dbReference type="ARBA" id="ARBA00022679"/>
    </source>
</evidence>
<dbReference type="CDD" id="cd00609">
    <property type="entry name" value="AAT_like"/>
    <property type="match status" value="1"/>
</dbReference>
<feature type="domain" description="Aminotransferase class I/classII large" evidence="5">
    <location>
        <begin position="42"/>
        <end position="391"/>
    </location>
</feature>
<dbReference type="Gene3D" id="3.90.1150.10">
    <property type="entry name" value="Aspartate Aminotransferase, domain 1"/>
    <property type="match status" value="1"/>
</dbReference>
<dbReference type="PANTHER" id="PTHR43488:SF2">
    <property type="entry name" value="GLUTAMATE-PYRUVATE AMINOTRANSFERASE ALAA"/>
    <property type="match status" value="1"/>
</dbReference>
<dbReference type="GO" id="GO:0030170">
    <property type="term" value="F:pyridoxal phosphate binding"/>
    <property type="evidence" value="ECO:0007669"/>
    <property type="project" value="InterPro"/>
</dbReference>
<reference evidence="6" key="1">
    <citation type="submission" date="2018-05" db="EMBL/GenBank/DDBJ databases">
        <authorList>
            <person name="Lanie J.A."/>
            <person name="Ng W.-L."/>
            <person name="Kazmierczak K.M."/>
            <person name="Andrzejewski T.M."/>
            <person name="Davidsen T.M."/>
            <person name="Wayne K.J."/>
            <person name="Tettelin H."/>
            <person name="Glass J.I."/>
            <person name="Rusch D."/>
            <person name="Podicherti R."/>
            <person name="Tsui H.-C.T."/>
            <person name="Winkler M.E."/>
        </authorList>
    </citation>
    <scope>NUCLEOTIDE SEQUENCE</scope>
</reference>
<dbReference type="GO" id="GO:0008483">
    <property type="term" value="F:transaminase activity"/>
    <property type="evidence" value="ECO:0007669"/>
    <property type="project" value="UniProtKB-KW"/>
</dbReference>
<dbReference type="InterPro" id="IPR004838">
    <property type="entry name" value="NHTrfase_class1_PyrdxlP-BS"/>
</dbReference>
<evidence type="ECO:0000313" key="6">
    <source>
        <dbReference type="EMBL" id="SUZ48740.1"/>
    </source>
</evidence>
<organism evidence="6">
    <name type="scientific">marine metagenome</name>
    <dbReference type="NCBI Taxonomy" id="408172"/>
    <lineage>
        <taxon>unclassified sequences</taxon>
        <taxon>metagenomes</taxon>
        <taxon>ecological metagenomes</taxon>
    </lineage>
</organism>
<dbReference type="InterPro" id="IPR015422">
    <property type="entry name" value="PyrdxlP-dep_Trfase_small"/>
</dbReference>
<dbReference type="PROSITE" id="PS00105">
    <property type="entry name" value="AA_TRANSFER_CLASS_1"/>
    <property type="match status" value="1"/>
</dbReference>
<dbReference type="PANTHER" id="PTHR43488">
    <property type="entry name" value="GLUTAMATE-PYRUVATE AMINOTRANSFERASE ALAA"/>
    <property type="match status" value="1"/>
</dbReference>
<dbReference type="EMBL" id="UINC01000083">
    <property type="protein sequence ID" value="SUZ48740.1"/>
    <property type="molecule type" value="Genomic_DNA"/>
</dbReference>
<keyword evidence="3" id="KW-0808">Transferase</keyword>
<evidence type="ECO:0000256" key="4">
    <source>
        <dbReference type="ARBA" id="ARBA00022898"/>
    </source>
</evidence>
<gene>
    <name evidence="6" type="ORF">METZ01_LOCUS1594</name>
</gene>
<keyword evidence="4" id="KW-0663">Pyridoxal phosphate</keyword>
<dbReference type="SUPFAM" id="SSF53383">
    <property type="entry name" value="PLP-dependent transferases"/>
    <property type="match status" value="1"/>
</dbReference>
<comment type="cofactor">
    <cofactor evidence="1">
        <name>pyridoxal 5'-phosphate</name>
        <dbReference type="ChEBI" id="CHEBI:597326"/>
    </cofactor>
</comment>
<dbReference type="Gene3D" id="3.40.640.10">
    <property type="entry name" value="Type I PLP-dependent aspartate aminotransferase-like (Major domain)"/>
    <property type="match status" value="1"/>
</dbReference>
<protein>
    <recommendedName>
        <fullName evidence="5">Aminotransferase class I/classII large domain-containing protein</fullName>
    </recommendedName>
</protein>
<accession>A0A381N292</accession>
<dbReference type="AlphaFoldDB" id="A0A381N292"/>
<keyword evidence="2" id="KW-0032">Aminotransferase</keyword>
<dbReference type="InterPro" id="IPR004839">
    <property type="entry name" value="Aminotransferase_I/II_large"/>
</dbReference>
<evidence type="ECO:0000259" key="5">
    <source>
        <dbReference type="Pfam" id="PF00155"/>
    </source>
</evidence>
<name>A0A381N292_9ZZZZ</name>
<evidence type="ECO:0000256" key="1">
    <source>
        <dbReference type="ARBA" id="ARBA00001933"/>
    </source>
</evidence>
<proteinExistence type="predicted"/>
<dbReference type="Pfam" id="PF00155">
    <property type="entry name" value="Aminotran_1_2"/>
    <property type="match status" value="1"/>
</dbReference>
<dbReference type="InterPro" id="IPR015424">
    <property type="entry name" value="PyrdxlP-dep_Trfase"/>
</dbReference>
<dbReference type="InterPro" id="IPR015421">
    <property type="entry name" value="PyrdxlP-dep_Trfase_major"/>
</dbReference>
<dbReference type="InterPro" id="IPR051926">
    <property type="entry name" value="Ala_Aminotransferase"/>
</dbReference>
<evidence type="ECO:0000256" key="2">
    <source>
        <dbReference type="ARBA" id="ARBA00022576"/>
    </source>
</evidence>
<sequence>MNPQTMSPIQVASRVHGFSYAIRNIVAEALKVEAAGTRVRYLNIGDPIPFGFKTPPHLIEAVERAMRDDQNGYTPSTGIQSAREAVAADFVARGLNIDADRVLLTAGTSEGIELALSALVDAEDEVLIPLPTYPLYTAVLAKLGARAVYYKTDPTNGWMPDLDHIRSLVSPKTRALVAINPNNPTGAIYPEATQRAMLELASSHGFVLLADEVYGDLGYDGPVPPMGLLDPEAPFISFSSLSKAYLAPGWRAGWMAVGANPRMDDVLAAIKKLADGRVCSNGPMQAAILAALSNDRSHLQVFTKALRERAELTSSSLNAIDGIKCVTPSAAFYAMPQVSLPAGKTDEDYVLGLLRSTGVLCVYGSGFGLPAEGGFFRVVFLADPKELTEIYELISTFTNQFLN</sequence>